<keyword evidence="2" id="KW-1185">Reference proteome</keyword>
<dbReference type="Proteomes" id="UP001605036">
    <property type="component" value="Unassembled WGS sequence"/>
</dbReference>
<organism evidence="1 2">
    <name type="scientific">Riccia fluitans</name>
    <dbReference type="NCBI Taxonomy" id="41844"/>
    <lineage>
        <taxon>Eukaryota</taxon>
        <taxon>Viridiplantae</taxon>
        <taxon>Streptophyta</taxon>
        <taxon>Embryophyta</taxon>
        <taxon>Marchantiophyta</taxon>
        <taxon>Marchantiopsida</taxon>
        <taxon>Marchantiidae</taxon>
        <taxon>Marchantiales</taxon>
        <taxon>Ricciaceae</taxon>
        <taxon>Riccia</taxon>
    </lineage>
</organism>
<sequence length="79" mass="8990">MVLDQLSDPVCAMEDEKSHGCSRIETETLRSLMGLCRDTERGYEYTLHQQPTVRIKIFPREPGCEGIFSVIDSLYYGSS</sequence>
<dbReference type="EMBL" id="JBHFFA010000008">
    <property type="protein sequence ID" value="KAL2610415.1"/>
    <property type="molecule type" value="Genomic_DNA"/>
</dbReference>
<evidence type="ECO:0000313" key="2">
    <source>
        <dbReference type="Proteomes" id="UP001605036"/>
    </source>
</evidence>
<proteinExistence type="predicted"/>
<accession>A0ABD1XN84</accession>
<name>A0ABD1XN84_9MARC</name>
<dbReference type="AlphaFoldDB" id="A0ABD1XN84"/>
<evidence type="ECO:0000313" key="1">
    <source>
        <dbReference type="EMBL" id="KAL2610415.1"/>
    </source>
</evidence>
<protein>
    <submittedName>
        <fullName evidence="1">Uncharacterized protein</fullName>
    </submittedName>
</protein>
<gene>
    <name evidence="1" type="ORF">R1flu_028988</name>
</gene>
<reference evidence="1 2" key="1">
    <citation type="submission" date="2024-09" db="EMBL/GenBank/DDBJ databases">
        <title>Chromosome-scale assembly of Riccia fluitans.</title>
        <authorList>
            <person name="Paukszto L."/>
            <person name="Sawicki J."/>
            <person name="Karawczyk K."/>
            <person name="Piernik-Szablinska J."/>
            <person name="Szczecinska M."/>
            <person name="Mazdziarz M."/>
        </authorList>
    </citation>
    <scope>NUCLEOTIDE SEQUENCE [LARGE SCALE GENOMIC DNA]</scope>
    <source>
        <strain evidence="1">Rf_01</strain>
        <tissue evidence="1">Aerial parts of the thallus</tissue>
    </source>
</reference>
<comment type="caution">
    <text evidence="1">The sequence shown here is derived from an EMBL/GenBank/DDBJ whole genome shotgun (WGS) entry which is preliminary data.</text>
</comment>